<dbReference type="Pfam" id="PF04126">
    <property type="entry name" value="Cyclophil_like"/>
    <property type="match status" value="1"/>
</dbReference>
<evidence type="ECO:0000313" key="2">
    <source>
        <dbReference type="EMBL" id="RZN55358.1"/>
    </source>
</evidence>
<evidence type="ECO:0000313" key="4">
    <source>
        <dbReference type="Proteomes" id="UP000316080"/>
    </source>
</evidence>
<comment type="caution">
    <text evidence="3">The sequence shown here is derived from an EMBL/GenBank/DDBJ whole genome shotgun (WGS) entry which is preliminary data.</text>
</comment>
<sequence>MRIVILFESGISIECELNEKENPKTIEALLNSLPFESRVNLWGKEIYFAVPFSAEIENPKEIVEIGDIAYWPEEPSLCLFFGPTPISPSPDIIKPYSPVNVIGKIISDLKILEKIKEGEKVRVMLK</sequence>
<organism evidence="3 5">
    <name type="scientific">Thermoproteota archaeon</name>
    <dbReference type="NCBI Taxonomy" id="2056631"/>
    <lineage>
        <taxon>Archaea</taxon>
        <taxon>Thermoproteota</taxon>
    </lineage>
</organism>
<reference evidence="3 5" key="1">
    <citation type="journal article" date="2019" name="Nat. Microbiol.">
        <title>Expanding anaerobic alkane metabolism in the domain of Archaea.</title>
        <authorList>
            <person name="Wang Y."/>
            <person name="Wegener G."/>
            <person name="Hou J."/>
            <person name="Wang F."/>
            <person name="Xiao X."/>
        </authorList>
    </citation>
    <scope>NUCLEOTIDE SEQUENCE [LARGE SCALE GENOMIC DNA]</scope>
    <source>
        <strain evidence="3">WYZ-LMO11</strain>
    </source>
</reference>
<feature type="domain" description="Cyclophilin TM1367-like" evidence="1">
    <location>
        <begin position="1"/>
        <end position="123"/>
    </location>
</feature>
<proteinExistence type="predicted"/>
<reference evidence="2 4" key="2">
    <citation type="journal article" date="2019" name="Nat. Microbiol.">
        <title>Wide diversity of methane and short-chain alkane metabolisms in uncultured archaea.</title>
        <authorList>
            <person name="Borrel G."/>
            <person name="Adam P.S."/>
            <person name="McKay L.J."/>
            <person name="Chen L.X."/>
            <person name="Sierra-Garcia I.N."/>
            <person name="Sieber C.M."/>
            <person name="Letourneur Q."/>
            <person name="Ghozlane A."/>
            <person name="Andersen G.L."/>
            <person name="Li W.J."/>
            <person name="Hallam S.J."/>
            <person name="Muyzer G."/>
            <person name="de Oliveira V.M."/>
            <person name="Inskeep W.P."/>
            <person name="Banfield J.F."/>
            <person name="Gribaldo S."/>
        </authorList>
    </citation>
    <scope>NUCLEOTIDE SEQUENCE [LARGE SCALE GENOMIC DNA]</scope>
    <source>
        <strain evidence="2">Verst-YHS</strain>
    </source>
</reference>
<dbReference type="InterPro" id="IPR025658">
    <property type="entry name" value="Cyclophilin_TM1367"/>
</dbReference>
<dbReference type="PIRSF" id="PIRSF006456">
    <property type="entry name" value="UCP006456"/>
    <property type="match status" value="1"/>
</dbReference>
<accession>A0A523BCV4</accession>
<evidence type="ECO:0000313" key="5">
    <source>
        <dbReference type="Proteomes" id="UP000317265"/>
    </source>
</evidence>
<dbReference type="InterPro" id="IPR029000">
    <property type="entry name" value="Cyclophilin-like_dom_sf"/>
</dbReference>
<dbReference type="InterPro" id="IPR007256">
    <property type="entry name" value="TM1367-like"/>
</dbReference>
<dbReference type="EMBL" id="RXIH01000045">
    <property type="protein sequence ID" value="RZN55358.1"/>
    <property type="molecule type" value="Genomic_DNA"/>
</dbReference>
<dbReference type="Proteomes" id="UP000316080">
    <property type="component" value="Unassembled WGS sequence"/>
</dbReference>
<dbReference type="Gene3D" id="2.40.100.20">
    <property type="match status" value="1"/>
</dbReference>
<dbReference type="AlphaFoldDB" id="A0A523BCV4"/>
<evidence type="ECO:0000313" key="3">
    <source>
        <dbReference type="EMBL" id="TDA38783.1"/>
    </source>
</evidence>
<dbReference type="EMBL" id="QNVI01000042">
    <property type="protein sequence ID" value="TDA38783.1"/>
    <property type="molecule type" value="Genomic_DNA"/>
</dbReference>
<dbReference type="Proteomes" id="UP000317265">
    <property type="component" value="Unassembled WGS sequence"/>
</dbReference>
<dbReference type="SUPFAM" id="SSF50891">
    <property type="entry name" value="Cyclophilin-like"/>
    <property type="match status" value="1"/>
</dbReference>
<evidence type="ECO:0000259" key="1">
    <source>
        <dbReference type="Pfam" id="PF04126"/>
    </source>
</evidence>
<gene>
    <name evidence="3" type="ORF">DSO09_03620</name>
    <name evidence="2" type="ORF">EF809_05635</name>
</gene>
<name>A0A523BCV4_9CREN</name>
<protein>
    <recommendedName>
        <fullName evidence="1">Cyclophilin TM1367-like domain-containing protein</fullName>
    </recommendedName>
</protein>